<evidence type="ECO:0000313" key="1">
    <source>
        <dbReference type="EMBL" id="VDM21526.1"/>
    </source>
</evidence>
<name>A0A0R3WQA0_HYDTA</name>
<dbReference type="STRING" id="6205.A0A0R3WQA0"/>
<accession>A0A0R3WQA0</accession>
<dbReference type="EMBL" id="UYWX01001685">
    <property type="protein sequence ID" value="VDM21526.1"/>
    <property type="molecule type" value="Genomic_DNA"/>
</dbReference>
<dbReference type="OrthoDB" id="6281623at2759"/>
<organism evidence="3">
    <name type="scientific">Hydatigena taeniaeformis</name>
    <name type="common">Feline tapeworm</name>
    <name type="synonym">Taenia taeniaeformis</name>
    <dbReference type="NCBI Taxonomy" id="6205"/>
    <lineage>
        <taxon>Eukaryota</taxon>
        <taxon>Metazoa</taxon>
        <taxon>Spiralia</taxon>
        <taxon>Lophotrochozoa</taxon>
        <taxon>Platyhelminthes</taxon>
        <taxon>Cestoda</taxon>
        <taxon>Eucestoda</taxon>
        <taxon>Cyclophyllidea</taxon>
        <taxon>Taeniidae</taxon>
        <taxon>Hydatigera</taxon>
    </lineage>
</organism>
<reference evidence="3" key="1">
    <citation type="submission" date="2017-02" db="UniProtKB">
        <authorList>
            <consortium name="WormBaseParasite"/>
        </authorList>
    </citation>
    <scope>IDENTIFICATION</scope>
</reference>
<evidence type="ECO:0000313" key="2">
    <source>
        <dbReference type="Proteomes" id="UP000274429"/>
    </source>
</evidence>
<dbReference type="AlphaFoldDB" id="A0A0R3WQA0"/>
<dbReference type="Proteomes" id="UP000274429">
    <property type="component" value="Unassembled WGS sequence"/>
</dbReference>
<reference evidence="1 2" key="2">
    <citation type="submission" date="2018-11" db="EMBL/GenBank/DDBJ databases">
        <authorList>
            <consortium name="Pathogen Informatics"/>
        </authorList>
    </citation>
    <scope>NUCLEOTIDE SEQUENCE [LARGE SCALE GENOMIC DNA]</scope>
</reference>
<protein>
    <submittedName>
        <fullName evidence="3">TLDc domain-containing protein</fullName>
    </submittedName>
</protein>
<dbReference type="WBParaSite" id="TTAC_0000294001-mRNA-1">
    <property type="protein sequence ID" value="TTAC_0000294001-mRNA-1"/>
    <property type="gene ID" value="TTAC_0000294001"/>
</dbReference>
<evidence type="ECO:0000313" key="3">
    <source>
        <dbReference type="WBParaSite" id="TTAC_0000294001-mRNA-1"/>
    </source>
</evidence>
<gene>
    <name evidence="1" type="ORF">TTAC_LOCUS2925</name>
</gene>
<sequence length="332" mass="36622">MPWFHDVNWDGNGLPKASTLQTLIDGDAFGLFVSLACELALSDMPQGISEAFACFEIAQETLSQENSSGRKSLNEASNSGFIHCVITPYLLRAFLRWDEVVNEMPFAVTNDDPNHDFKRTISQLIDYLLLLLKTVGLHSAPLEDVASILSLLRQDSMKNKTATLLRTLTSIIRPTKSPVLGQPNGLFSWFEFESPTDSLLIVPSVEADDHSVIDECTSFAGRKRLSEFIPKTLGSDSDQDQAANTDSASLYPGVQGLTFFFWIYFDSLSFQSSSSKPQRGCLLRMLSVAGNGLEIFLSATGELFVATANSGEFYYIPVSNFLSLFHDHRSSG</sequence>
<keyword evidence="2" id="KW-1185">Reference proteome</keyword>
<proteinExistence type="predicted"/>